<reference evidence="1" key="1">
    <citation type="submission" date="2018-02" db="EMBL/GenBank/DDBJ databases">
        <title>The genomes of Aspergillus section Nigri reveals drivers in fungal speciation.</title>
        <authorList>
            <consortium name="DOE Joint Genome Institute"/>
            <person name="Vesth T.C."/>
            <person name="Nybo J."/>
            <person name="Theobald S."/>
            <person name="Brandl J."/>
            <person name="Frisvad J.C."/>
            <person name="Nielsen K.F."/>
            <person name="Lyhne E.K."/>
            <person name="Kogle M.E."/>
            <person name="Kuo A."/>
            <person name="Riley R."/>
            <person name="Clum A."/>
            <person name="Nolan M."/>
            <person name="Lipzen A."/>
            <person name="Salamov A."/>
            <person name="Henrissat B."/>
            <person name="Wiebenga A."/>
            <person name="De vries R.P."/>
            <person name="Grigoriev I.V."/>
            <person name="Mortensen U.H."/>
            <person name="Andersen M.R."/>
            <person name="Baker S.E."/>
        </authorList>
    </citation>
    <scope>NUCLEOTIDE SEQUENCE</scope>
    <source>
        <strain evidence="1">CBS 621.78</strain>
    </source>
</reference>
<accession>A0ACD1G468</accession>
<protein>
    <submittedName>
        <fullName evidence="1">MFS general substrate transporter</fullName>
    </submittedName>
</protein>
<gene>
    <name evidence="1" type="ORF">BO95DRAFT_444708</name>
</gene>
<name>A0ACD1G468_9EURO</name>
<keyword evidence="2" id="KW-1185">Reference proteome</keyword>
<dbReference type="EMBL" id="KZ825358">
    <property type="protein sequence ID" value="RAH43936.1"/>
    <property type="molecule type" value="Genomic_DNA"/>
</dbReference>
<organism evidence="1 2">
    <name type="scientific">Aspergillus brunneoviolaceus CBS 621.78</name>
    <dbReference type="NCBI Taxonomy" id="1450534"/>
    <lineage>
        <taxon>Eukaryota</taxon>
        <taxon>Fungi</taxon>
        <taxon>Dikarya</taxon>
        <taxon>Ascomycota</taxon>
        <taxon>Pezizomycotina</taxon>
        <taxon>Eurotiomycetes</taxon>
        <taxon>Eurotiomycetidae</taxon>
        <taxon>Eurotiales</taxon>
        <taxon>Aspergillaceae</taxon>
        <taxon>Aspergillus</taxon>
        <taxon>Aspergillus subgen. Circumdati</taxon>
    </lineage>
</organism>
<dbReference type="Proteomes" id="UP000249057">
    <property type="component" value="Unassembled WGS sequence"/>
</dbReference>
<evidence type="ECO:0000313" key="2">
    <source>
        <dbReference type="Proteomes" id="UP000249057"/>
    </source>
</evidence>
<proteinExistence type="predicted"/>
<sequence length="499" mass="53537">MADASDTIVTHDERAPLLEANRVRPTSASRSRKLTVMIAASILILAVDFGFYLTAAPQTKIFEDIVCQNYLTTLGNPADTVPTEGICKSEPVQSELALVNGWKETSDVLPGILLSVPYGMLADRWGRKPVLLLGLLGTLLGELWVRIVCLYSTVLPLRLVWLSGMWRLIGGGDITLSSIALVMVADLFSEEEIATALFRLTSTVIVSEVLATPVSAYLMASDPWLPFMLGLGVSTLGSLAAFLMPETLNDAKSKIDLTTVTSEDETQSSLNGKTSVKQYIKGRFQDLQDSARLIIGSPAIAICLFALFVTSISKQSTSLLLLYTSKRFSWSIADASLLISLRGIIILANYLLIMPGLSFLLIRYFKLSAKLKDLLLAQGSSFVSALGFFVIATAASRAIVILGIVLFSLGAAFAVSCRSFVTSLVPPDRVGALYSSAAAIASSGMVIASPLLAYAFRLGLRLGPAWFGLPFLLAGGMYLLASVSLLHLTVPDRVHADEA</sequence>
<evidence type="ECO:0000313" key="1">
    <source>
        <dbReference type="EMBL" id="RAH43936.1"/>
    </source>
</evidence>